<dbReference type="Pfam" id="PF10035">
    <property type="entry name" value="DUF2179"/>
    <property type="match status" value="1"/>
</dbReference>
<dbReference type="Proteomes" id="UP000287605">
    <property type="component" value="Unassembled WGS sequence"/>
</dbReference>
<feature type="transmembrane region" description="Helical" evidence="6">
    <location>
        <begin position="121"/>
        <end position="140"/>
    </location>
</feature>
<dbReference type="OrthoDB" id="2417289at2"/>
<sequence>MGLLLKYRNQLQDYATKLFVLVIYAFLYSLALNVFWRNGNIYAGGITGASQIITTILERITSSPVPISLVYYALNVPLFILGWFLVDRKFVLFTVIGVTFASFAIQITPSLELTKDPIICAIFGGALSGYSLGFALKHGLSTGGMDIILLSLRKVTGKSIGNISMIINGIIVLTAGFIFGWPHAFYSVLSIFVAAKATDLVYVKHKKVQVMIITQHPMEVSTQLQEQLIRGITVISYAIGAYTKQERAVLITVITNYEMEILKEIMKEADPNAFVSVSRDVEILSEFKELDII</sequence>
<feature type="transmembrane region" description="Helical" evidence="6">
    <location>
        <begin position="18"/>
        <end position="36"/>
    </location>
</feature>
<dbReference type="AlphaFoldDB" id="A0A430AZI8"/>
<keyword evidence="9" id="KW-1185">Reference proteome</keyword>
<dbReference type="InterPro" id="IPR015867">
    <property type="entry name" value="N-reg_PII/ATP_PRibTrfase_C"/>
</dbReference>
<accession>A0A430AZI8</accession>
<protein>
    <recommendedName>
        <fullName evidence="7">DUF2179 domain-containing protein</fullName>
    </recommendedName>
</protein>
<comment type="subcellular location">
    <subcellularLocation>
        <location evidence="1">Cell membrane</location>
        <topology evidence="1">Multi-pass membrane protein</topology>
    </subcellularLocation>
</comment>
<dbReference type="InterPro" id="IPR003740">
    <property type="entry name" value="YitT"/>
</dbReference>
<comment type="caution">
    <text evidence="8">The sequence shown here is derived from an EMBL/GenBank/DDBJ whole genome shotgun (WGS) entry which is preliminary data.</text>
</comment>
<keyword evidence="2" id="KW-1003">Cell membrane</keyword>
<evidence type="ECO:0000256" key="5">
    <source>
        <dbReference type="ARBA" id="ARBA00023136"/>
    </source>
</evidence>
<feature type="transmembrane region" description="Helical" evidence="6">
    <location>
        <begin position="69"/>
        <end position="86"/>
    </location>
</feature>
<evidence type="ECO:0000256" key="4">
    <source>
        <dbReference type="ARBA" id="ARBA00022989"/>
    </source>
</evidence>
<evidence type="ECO:0000256" key="3">
    <source>
        <dbReference type="ARBA" id="ARBA00022692"/>
    </source>
</evidence>
<dbReference type="Pfam" id="PF02588">
    <property type="entry name" value="YitT_membrane"/>
    <property type="match status" value="1"/>
</dbReference>
<name>A0A430AZI8_9ENTE</name>
<organism evidence="8 9">
    <name type="scientific">Vagococcus elongatus</name>
    <dbReference type="NCBI Taxonomy" id="180344"/>
    <lineage>
        <taxon>Bacteria</taxon>
        <taxon>Bacillati</taxon>
        <taxon>Bacillota</taxon>
        <taxon>Bacilli</taxon>
        <taxon>Lactobacillales</taxon>
        <taxon>Enterococcaceae</taxon>
        <taxon>Vagococcus</taxon>
    </lineage>
</organism>
<dbReference type="CDD" id="cd16380">
    <property type="entry name" value="YitT_C"/>
    <property type="match status" value="1"/>
</dbReference>
<reference evidence="8 9" key="1">
    <citation type="submission" date="2017-05" db="EMBL/GenBank/DDBJ databases">
        <title>Vagococcus spp. assemblies.</title>
        <authorList>
            <person name="Gulvik C.A."/>
        </authorList>
    </citation>
    <scope>NUCLEOTIDE SEQUENCE [LARGE SCALE GENOMIC DNA]</scope>
    <source>
        <strain evidence="8 9">CCUG 51432</strain>
    </source>
</reference>
<dbReference type="InterPro" id="IPR019264">
    <property type="entry name" value="DUF2179"/>
</dbReference>
<evidence type="ECO:0000313" key="9">
    <source>
        <dbReference type="Proteomes" id="UP000287605"/>
    </source>
</evidence>
<feature type="transmembrane region" description="Helical" evidence="6">
    <location>
        <begin position="91"/>
        <end position="109"/>
    </location>
</feature>
<proteinExistence type="predicted"/>
<gene>
    <name evidence="8" type="ORF">CBF29_04365</name>
</gene>
<keyword evidence="5 6" id="KW-0472">Membrane</keyword>
<dbReference type="Gene3D" id="3.30.70.120">
    <property type="match status" value="1"/>
</dbReference>
<evidence type="ECO:0000256" key="2">
    <source>
        <dbReference type="ARBA" id="ARBA00022475"/>
    </source>
</evidence>
<dbReference type="PIRSF" id="PIRSF006483">
    <property type="entry name" value="Membrane_protein_YitT"/>
    <property type="match status" value="1"/>
</dbReference>
<dbReference type="InterPro" id="IPR051461">
    <property type="entry name" value="UPF0750_membrane"/>
</dbReference>
<evidence type="ECO:0000256" key="1">
    <source>
        <dbReference type="ARBA" id="ARBA00004651"/>
    </source>
</evidence>
<dbReference type="RefSeq" id="WP_126807756.1">
    <property type="nucleotide sequence ID" value="NZ_NGKA01000005.1"/>
</dbReference>
<feature type="transmembrane region" description="Helical" evidence="6">
    <location>
        <begin position="160"/>
        <end position="179"/>
    </location>
</feature>
<evidence type="ECO:0000256" key="6">
    <source>
        <dbReference type="SAM" id="Phobius"/>
    </source>
</evidence>
<dbReference type="PANTHER" id="PTHR33545:SF5">
    <property type="entry name" value="UPF0750 MEMBRANE PROTEIN YITT"/>
    <property type="match status" value="1"/>
</dbReference>
<keyword evidence="4 6" id="KW-1133">Transmembrane helix</keyword>
<evidence type="ECO:0000313" key="8">
    <source>
        <dbReference type="EMBL" id="RSU13493.1"/>
    </source>
</evidence>
<evidence type="ECO:0000259" key="7">
    <source>
        <dbReference type="Pfam" id="PF10035"/>
    </source>
</evidence>
<keyword evidence="3 6" id="KW-0812">Transmembrane</keyword>
<dbReference type="PANTHER" id="PTHR33545">
    <property type="entry name" value="UPF0750 MEMBRANE PROTEIN YITT-RELATED"/>
    <property type="match status" value="1"/>
</dbReference>
<dbReference type="GO" id="GO:0005886">
    <property type="term" value="C:plasma membrane"/>
    <property type="evidence" value="ECO:0007669"/>
    <property type="project" value="UniProtKB-SubCell"/>
</dbReference>
<feature type="domain" description="DUF2179" evidence="7">
    <location>
        <begin position="230"/>
        <end position="279"/>
    </location>
</feature>
<dbReference type="EMBL" id="NGKA01000005">
    <property type="protein sequence ID" value="RSU13493.1"/>
    <property type="molecule type" value="Genomic_DNA"/>
</dbReference>